<protein>
    <submittedName>
        <fullName evidence="3">Camelysin</fullName>
    </submittedName>
</protein>
<keyword evidence="4" id="KW-1185">Reference proteome</keyword>
<keyword evidence="2" id="KW-0732">Signal</keyword>
<name>A0A285CTH3_9BACI</name>
<evidence type="ECO:0000256" key="2">
    <source>
        <dbReference type="SAM" id="SignalP"/>
    </source>
</evidence>
<proteinExistence type="predicted"/>
<organism evidence="3 4">
    <name type="scientific">Bacillus oleivorans</name>
    <dbReference type="NCBI Taxonomy" id="1448271"/>
    <lineage>
        <taxon>Bacteria</taxon>
        <taxon>Bacillati</taxon>
        <taxon>Bacillota</taxon>
        <taxon>Bacilli</taxon>
        <taxon>Bacillales</taxon>
        <taxon>Bacillaceae</taxon>
        <taxon>Bacillus</taxon>
    </lineage>
</organism>
<dbReference type="EMBL" id="OAOP01000004">
    <property type="protein sequence ID" value="SNX70356.1"/>
    <property type="molecule type" value="Genomic_DNA"/>
</dbReference>
<accession>A0A285CTH3</accession>
<reference evidence="3 4" key="1">
    <citation type="submission" date="2017-08" db="EMBL/GenBank/DDBJ databases">
        <authorList>
            <person name="de Groot N.N."/>
        </authorList>
    </citation>
    <scope>NUCLEOTIDE SEQUENCE [LARGE SCALE GENOMIC DNA]</scope>
    <source>
        <strain evidence="3 4">JC228</strain>
    </source>
</reference>
<dbReference type="Proteomes" id="UP000219546">
    <property type="component" value="Unassembled WGS sequence"/>
</dbReference>
<evidence type="ECO:0000313" key="4">
    <source>
        <dbReference type="Proteomes" id="UP000219546"/>
    </source>
</evidence>
<dbReference type="RefSeq" id="WP_179714242.1">
    <property type="nucleotide sequence ID" value="NZ_JBEPMQ010000010.1"/>
</dbReference>
<evidence type="ECO:0000313" key="3">
    <source>
        <dbReference type="EMBL" id="SNX70356.1"/>
    </source>
</evidence>
<dbReference type="AlphaFoldDB" id="A0A285CTH3"/>
<dbReference type="InterPro" id="IPR023833">
    <property type="entry name" value="Signal_pept_SipW-depend-type"/>
</dbReference>
<feature type="chain" id="PRO_5013171056" evidence="2">
    <location>
        <begin position="28"/>
        <end position="262"/>
    </location>
</feature>
<dbReference type="NCBIfam" id="TIGR04088">
    <property type="entry name" value="cognate_SipW"/>
    <property type="match status" value="1"/>
</dbReference>
<evidence type="ECO:0000256" key="1">
    <source>
        <dbReference type="SAM" id="MobiDB-lite"/>
    </source>
</evidence>
<dbReference type="Pfam" id="PF12389">
    <property type="entry name" value="Peptidase_M73"/>
    <property type="match status" value="1"/>
</dbReference>
<sequence length="262" mass="28212">MSLKKKLTMGALSATLGMSLVGAGTWAAFNDIEEVNASLAAGSLDLVVDEYNGPVNFNISNLKPGDTMTRYIKLDNAGTLAIKDVLLSIDSVNFTDYLPVGADSDIYGANTADEYLSQFKVTLLKTGIEGADEEIISSADNITLADIYLATNPDQLDPVAIAKLSAAIGNGHWVDGHVNLASAAQNQWTGLPVNPADFDTVEMSIEFVEYSIRDARGVEEQNKYQGDTADITFTLEARQWEGQDVSDEEGYVESNEQARNGQ</sequence>
<dbReference type="InterPro" id="IPR022121">
    <property type="entry name" value="Peptidase_M73_camelysin"/>
</dbReference>
<feature type="region of interest" description="Disordered" evidence="1">
    <location>
        <begin position="241"/>
        <end position="262"/>
    </location>
</feature>
<feature type="signal peptide" evidence="2">
    <location>
        <begin position="1"/>
        <end position="27"/>
    </location>
</feature>
<gene>
    <name evidence="3" type="ORF">SAMN05877753_10478</name>
</gene>